<dbReference type="PROSITE" id="PS50268">
    <property type="entry name" value="CADHERIN_2"/>
    <property type="match status" value="3"/>
</dbReference>
<evidence type="ECO:0000259" key="13">
    <source>
        <dbReference type="PROSITE" id="PS50268"/>
    </source>
</evidence>
<dbReference type="GO" id="GO:0007156">
    <property type="term" value="P:homophilic cell adhesion via plasma membrane adhesion molecules"/>
    <property type="evidence" value="ECO:0007669"/>
    <property type="project" value="InterPro"/>
</dbReference>
<dbReference type="SUPFAM" id="SSF49313">
    <property type="entry name" value="Cadherin-like"/>
    <property type="match status" value="3"/>
</dbReference>
<evidence type="ECO:0000256" key="1">
    <source>
        <dbReference type="ARBA" id="ARBA00004251"/>
    </source>
</evidence>
<dbReference type="CDD" id="cd11304">
    <property type="entry name" value="Cadherin_repeat"/>
    <property type="match status" value="3"/>
</dbReference>
<sequence>MLPLELLPGRVVALILLLCVSGMRAETTRYSVTEEAERGSFVANIAKDWGLTGEELSVSFTNISDHASVFLNKKIVLKIPESAMPEAQFFLESAQDPEVGNNSLQHYIISSNDSFQIYTWRWSDGRRYAKLVLDRALEWEQQAEVDLSVTAVDGGSPPCSGTALIRVVVLDINDNVPVFTHSLYKVQVLENSTEDTPVVVVSANDLDSGTNGEIAYSIIPSSEGNHQTFKINPEVGQIRLNKPVDYEETKTYKIDIQATDGGGLFMHCKVEVQVEDVKDNAPEVISEAPAGTSLGRLTATDTNMGKNAHVRYSMGLLPPGVLAAVSFVSMDVESGTMQALCPLDYEDVHAFEVEVWAVNTGSLPLSTQAVLHVVRASTKNGCAARSPR</sequence>
<evidence type="ECO:0000256" key="9">
    <source>
        <dbReference type="ARBA" id="ARBA00023136"/>
    </source>
</evidence>
<evidence type="ECO:0000313" key="15">
    <source>
        <dbReference type="Proteomes" id="UP000694541"/>
    </source>
</evidence>
<keyword evidence="9" id="KW-0472">Membrane</keyword>
<evidence type="ECO:0000256" key="8">
    <source>
        <dbReference type="ARBA" id="ARBA00022989"/>
    </source>
</evidence>
<dbReference type="PANTHER" id="PTHR24028">
    <property type="entry name" value="CADHERIN-87A"/>
    <property type="match status" value="1"/>
</dbReference>
<feature type="chain" id="PRO_5034004414" description="Cadherin domain-containing protein" evidence="12">
    <location>
        <begin position="26"/>
        <end position="388"/>
    </location>
</feature>
<dbReference type="GO" id="GO:0005886">
    <property type="term" value="C:plasma membrane"/>
    <property type="evidence" value="ECO:0007669"/>
    <property type="project" value="UniProtKB-SubCell"/>
</dbReference>
<evidence type="ECO:0000256" key="11">
    <source>
        <dbReference type="PROSITE-ProRule" id="PRU00043"/>
    </source>
</evidence>
<dbReference type="InterPro" id="IPR050174">
    <property type="entry name" value="Protocadherin/Cadherin-CA"/>
</dbReference>
<reference evidence="14" key="2">
    <citation type="submission" date="2025-09" db="UniProtKB">
        <authorList>
            <consortium name="Ensembl"/>
        </authorList>
    </citation>
    <scope>IDENTIFICATION</scope>
</reference>
<evidence type="ECO:0000256" key="6">
    <source>
        <dbReference type="ARBA" id="ARBA00022837"/>
    </source>
</evidence>
<evidence type="ECO:0000313" key="14">
    <source>
        <dbReference type="Ensembl" id="ENSANIP00000024745.1"/>
    </source>
</evidence>
<name>A0A8B9S1M4_9AVES</name>
<dbReference type="Gene3D" id="2.60.40.60">
    <property type="entry name" value="Cadherins"/>
    <property type="match status" value="3"/>
</dbReference>
<keyword evidence="3" id="KW-0812">Transmembrane</keyword>
<dbReference type="FunFam" id="2.60.40.60:FF:000002">
    <property type="entry name" value="Protocadherin alpha 2"/>
    <property type="match status" value="1"/>
</dbReference>
<evidence type="ECO:0000256" key="2">
    <source>
        <dbReference type="ARBA" id="ARBA00022475"/>
    </source>
</evidence>
<dbReference type="Pfam" id="PF00028">
    <property type="entry name" value="Cadherin"/>
    <property type="match status" value="2"/>
</dbReference>
<evidence type="ECO:0000256" key="5">
    <source>
        <dbReference type="ARBA" id="ARBA00022737"/>
    </source>
</evidence>
<dbReference type="GO" id="GO:0005509">
    <property type="term" value="F:calcium ion binding"/>
    <property type="evidence" value="ECO:0007669"/>
    <property type="project" value="UniProtKB-UniRule"/>
</dbReference>
<proteinExistence type="predicted"/>
<feature type="domain" description="Cadherin" evidence="13">
    <location>
        <begin position="71"/>
        <end position="179"/>
    </location>
</feature>
<feature type="domain" description="Cadherin" evidence="13">
    <location>
        <begin position="180"/>
        <end position="284"/>
    </location>
</feature>
<protein>
    <recommendedName>
        <fullName evidence="13">Cadherin domain-containing protein</fullName>
    </recommendedName>
</protein>
<keyword evidence="10" id="KW-0325">Glycoprotein</keyword>
<evidence type="ECO:0000256" key="12">
    <source>
        <dbReference type="SAM" id="SignalP"/>
    </source>
</evidence>
<keyword evidence="6 11" id="KW-0106">Calcium</keyword>
<dbReference type="InterPro" id="IPR013164">
    <property type="entry name" value="Cadherin_N"/>
</dbReference>
<dbReference type="InterPro" id="IPR015919">
    <property type="entry name" value="Cadherin-like_sf"/>
</dbReference>
<keyword evidence="4 12" id="KW-0732">Signal</keyword>
<dbReference type="Ensembl" id="ENSANIT00000025575.1">
    <property type="protein sequence ID" value="ENSANIP00000024745.1"/>
    <property type="gene ID" value="ENSANIG00000016745.1"/>
</dbReference>
<keyword evidence="8" id="KW-1133">Transmembrane helix</keyword>
<keyword evidence="15" id="KW-1185">Reference proteome</keyword>
<dbReference type="Pfam" id="PF08266">
    <property type="entry name" value="Cadherin_2"/>
    <property type="match status" value="1"/>
</dbReference>
<dbReference type="InterPro" id="IPR002126">
    <property type="entry name" value="Cadherin-like_dom"/>
</dbReference>
<dbReference type="PRINTS" id="PR00205">
    <property type="entry name" value="CADHERIN"/>
</dbReference>
<evidence type="ECO:0000256" key="4">
    <source>
        <dbReference type="ARBA" id="ARBA00022729"/>
    </source>
</evidence>
<feature type="signal peptide" evidence="12">
    <location>
        <begin position="1"/>
        <end position="25"/>
    </location>
</feature>
<dbReference type="Proteomes" id="UP000694541">
    <property type="component" value="Unplaced"/>
</dbReference>
<accession>A0A8B9S1M4</accession>
<dbReference type="AlphaFoldDB" id="A0A8B9S1M4"/>
<dbReference type="SMART" id="SM00112">
    <property type="entry name" value="CA"/>
    <property type="match status" value="3"/>
</dbReference>
<dbReference type="PROSITE" id="PS00232">
    <property type="entry name" value="CADHERIN_1"/>
    <property type="match status" value="1"/>
</dbReference>
<evidence type="ECO:0000256" key="7">
    <source>
        <dbReference type="ARBA" id="ARBA00022889"/>
    </source>
</evidence>
<feature type="domain" description="Cadherin" evidence="13">
    <location>
        <begin position="283"/>
        <end position="387"/>
    </location>
</feature>
<keyword evidence="2" id="KW-1003">Cell membrane</keyword>
<comment type="subcellular location">
    <subcellularLocation>
        <location evidence="1">Cell membrane</location>
        <topology evidence="1">Single-pass type I membrane protein</topology>
    </subcellularLocation>
</comment>
<evidence type="ECO:0000256" key="10">
    <source>
        <dbReference type="ARBA" id="ARBA00023180"/>
    </source>
</evidence>
<dbReference type="PANTHER" id="PTHR24028:SF118">
    <property type="entry name" value="PROTOCADHERIN BETA-1"/>
    <property type="match status" value="1"/>
</dbReference>
<evidence type="ECO:0000256" key="3">
    <source>
        <dbReference type="ARBA" id="ARBA00022692"/>
    </source>
</evidence>
<keyword evidence="7" id="KW-0130">Cell adhesion</keyword>
<keyword evidence="5" id="KW-0677">Repeat</keyword>
<dbReference type="InterPro" id="IPR020894">
    <property type="entry name" value="Cadherin_CS"/>
</dbReference>
<reference evidence="14" key="1">
    <citation type="submission" date="2025-08" db="UniProtKB">
        <authorList>
            <consortium name="Ensembl"/>
        </authorList>
    </citation>
    <scope>IDENTIFICATION</scope>
</reference>
<organism evidence="14 15">
    <name type="scientific">Accipiter nisus</name>
    <name type="common">Eurasian sparrowhawk</name>
    <dbReference type="NCBI Taxonomy" id="211598"/>
    <lineage>
        <taxon>Eukaryota</taxon>
        <taxon>Metazoa</taxon>
        <taxon>Chordata</taxon>
        <taxon>Craniata</taxon>
        <taxon>Vertebrata</taxon>
        <taxon>Euteleostomi</taxon>
        <taxon>Archelosauria</taxon>
        <taxon>Archosauria</taxon>
        <taxon>Dinosauria</taxon>
        <taxon>Saurischia</taxon>
        <taxon>Theropoda</taxon>
        <taxon>Coelurosauria</taxon>
        <taxon>Aves</taxon>
        <taxon>Neognathae</taxon>
        <taxon>Neoaves</taxon>
        <taxon>Telluraves</taxon>
        <taxon>Accipitrimorphae</taxon>
        <taxon>Accipitriformes</taxon>
        <taxon>Accipitridae</taxon>
        <taxon>Accipitrinae</taxon>
        <taxon>Accipiter</taxon>
    </lineage>
</organism>
<dbReference type="FunFam" id="2.60.40.60:FF:000007">
    <property type="entry name" value="Protocadherin alpha 2"/>
    <property type="match status" value="1"/>
</dbReference>